<dbReference type="RefSeq" id="WP_354662530.1">
    <property type="nucleotide sequence ID" value="NZ_JBEXAC010000002.1"/>
</dbReference>
<dbReference type="Pfam" id="PF07980">
    <property type="entry name" value="SusD_RagB"/>
    <property type="match status" value="1"/>
</dbReference>
<dbReference type="InterPro" id="IPR011990">
    <property type="entry name" value="TPR-like_helical_dom_sf"/>
</dbReference>
<evidence type="ECO:0000256" key="5">
    <source>
        <dbReference type="ARBA" id="ARBA00023237"/>
    </source>
</evidence>
<comment type="similarity">
    <text evidence="2">Belongs to the SusD family.</text>
</comment>
<gene>
    <name evidence="8" type="ORF">ABR189_21450</name>
</gene>
<feature type="domain" description="RagB/SusD" evidence="6">
    <location>
        <begin position="361"/>
        <end position="481"/>
    </location>
</feature>
<accession>A0ABV2TAC5</accession>
<keyword evidence="4" id="KW-0472">Membrane</keyword>
<dbReference type="CDD" id="cd08977">
    <property type="entry name" value="SusD"/>
    <property type="match status" value="1"/>
</dbReference>
<dbReference type="Proteomes" id="UP001549749">
    <property type="component" value="Unassembled WGS sequence"/>
</dbReference>
<evidence type="ECO:0000259" key="6">
    <source>
        <dbReference type="Pfam" id="PF07980"/>
    </source>
</evidence>
<keyword evidence="3" id="KW-0732">Signal</keyword>
<evidence type="ECO:0000256" key="1">
    <source>
        <dbReference type="ARBA" id="ARBA00004442"/>
    </source>
</evidence>
<dbReference type="PROSITE" id="PS51257">
    <property type="entry name" value="PROKAR_LIPOPROTEIN"/>
    <property type="match status" value="1"/>
</dbReference>
<evidence type="ECO:0000256" key="4">
    <source>
        <dbReference type="ARBA" id="ARBA00023136"/>
    </source>
</evidence>
<keyword evidence="9" id="KW-1185">Reference proteome</keyword>
<dbReference type="Gene3D" id="1.25.40.390">
    <property type="match status" value="1"/>
</dbReference>
<comment type="subcellular location">
    <subcellularLocation>
        <location evidence="1">Cell outer membrane</location>
    </subcellularLocation>
</comment>
<dbReference type="InterPro" id="IPR033985">
    <property type="entry name" value="SusD-like_N"/>
</dbReference>
<name>A0ABV2TAC5_9BACT</name>
<evidence type="ECO:0000313" key="9">
    <source>
        <dbReference type="Proteomes" id="UP001549749"/>
    </source>
</evidence>
<dbReference type="InterPro" id="IPR012944">
    <property type="entry name" value="SusD_RagB_dom"/>
</dbReference>
<evidence type="ECO:0000259" key="7">
    <source>
        <dbReference type="Pfam" id="PF14322"/>
    </source>
</evidence>
<organism evidence="8 9">
    <name type="scientific">Chitinophaga defluvii</name>
    <dbReference type="NCBI Taxonomy" id="3163343"/>
    <lineage>
        <taxon>Bacteria</taxon>
        <taxon>Pseudomonadati</taxon>
        <taxon>Bacteroidota</taxon>
        <taxon>Chitinophagia</taxon>
        <taxon>Chitinophagales</taxon>
        <taxon>Chitinophagaceae</taxon>
        <taxon>Chitinophaga</taxon>
    </lineage>
</organism>
<dbReference type="SUPFAM" id="SSF48452">
    <property type="entry name" value="TPR-like"/>
    <property type="match status" value="1"/>
</dbReference>
<sequence length="510" mass="57147">MKCFIFKHISIGVTILFLAGGCSKSFLDQEIPGKASQEDFYKTDADATLATTAAYDLLQAHYNWGWSSILLVKILLSDESNAGGSGAGDQPAYQGLDKYNFDSQNAAVLGAWRMCYYGIYRANKVITYVKPETALRKRLIAECKVLRAYAYLDLVSLWGDVPLVLGDVPKEVYNKMSRTPKAEVYAQIAKDLNEAIPDLPVKKAYTGGDRFRVAKGTAQALLGRAYLYQEKWADAATQLDAVIKSGQYELEPDFGTAFARVGKFGMESLMEVNYSDKGKYDWNNFPWNNGRKLESNINIQLMGPRSDYYKKAPSDSLLGGWGFNTPTKKMYNAFVQAGDVKRRKYTIMTEAELTAAGGEWTGGSSYEYEGFFQRKYGSFVSETTTETGAIAELNYGTNWRLLRYSDVLLMAAEAYYRSNDEDRARAELKKVRIRAGLSPVSASGNALFEAIVKERQLELAYEGYRFLDLVRWGRAEQELGPLGFRKGTHEVLPIPDEDVKIAGLKQNENY</sequence>
<feature type="domain" description="SusD-like N-terminal" evidence="7">
    <location>
        <begin position="101"/>
        <end position="227"/>
    </location>
</feature>
<dbReference type="EMBL" id="JBEXAC010000002">
    <property type="protein sequence ID" value="MET6999969.1"/>
    <property type="molecule type" value="Genomic_DNA"/>
</dbReference>
<protein>
    <submittedName>
        <fullName evidence="8">RagB/SusD family nutrient uptake outer membrane protein</fullName>
    </submittedName>
</protein>
<evidence type="ECO:0000256" key="2">
    <source>
        <dbReference type="ARBA" id="ARBA00006275"/>
    </source>
</evidence>
<evidence type="ECO:0000313" key="8">
    <source>
        <dbReference type="EMBL" id="MET6999969.1"/>
    </source>
</evidence>
<keyword evidence="5" id="KW-0998">Cell outer membrane</keyword>
<evidence type="ECO:0000256" key="3">
    <source>
        <dbReference type="ARBA" id="ARBA00022729"/>
    </source>
</evidence>
<reference evidence="8 9" key="1">
    <citation type="submission" date="2024-06" db="EMBL/GenBank/DDBJ databases">
        <title>Chitinophaga defluvii sp. nov., isolated from municipal sewage.</title>
        <authorList>
            <person name="Zhang L."/>
        </authorList>
    </citation>
    <scope>NUCLEOTIDE SEQUENCE [LARGE SCALE GENOMIC DNA]</scope>
    <source>
        <strain evidence="8 9">H8</strain>
    </source>
</reference>
<dbReference type="Pfam" id="PF14322">
    <property type="entry name" value="SusD-like_3"/>
    <property type="match status" value="1"/>
</dbReference>
<proteinExistence type="inferred from homology"/>
<comment type="caution">
    <text evidence="8">The sequence shown here is derived from an EMBL/GenBank/DDBJ whole genome shotgun (WGS) entry which is preliminary data.</text>
</comment>